<dbReference type="EMBL" id="JAAGOA010000024">
    <property type="protein sequence ID" value="NEE03585.1"/>
    <property type="molecule type" value="Genomic_DNA"/>
</dbReference>
<dbReference type="Pfam" id="PF01145">
    <property type="entry name" value="Band_7"/>
    <property type="match status" value="1"/>
</dbReference>
<dbReference type="RefSeq" id="WP_163743386.1">
    <property type="nucleotide sequence ID" value="NZ_JAAGOA010000024.1"/>
</dbReference>
<accession>A0A6L9SDV7</accession>
<dbReference type="SUPFAM" id="SSF117892">
    <property type="entry name" value="Band 7/SPFH domain"/>
    <property type="match status" value="1"/>
</dbReference>
<name>A0A6L9SDV7_9ACTN</name>
<dbReference type="AlphaFoldDB" id="A0A6L9SDV7"/>
<dbReference type="InterPro" id="IPR036013">
    <property type="entry name" value="Band_7/SPFH_dom_sf"/>
</dbReference>
<evidence type="ECO:0000259" key="1">
    <source>
        <dbReference type="Pfam" id="PF01145"/>
    </source>
</evidence>
<organism evidence="2 3">
    <name type="scientific">Phytoactinopolyspora halotolerans</name>
    <dbReference type="NCBI Taxonomy" id="1981512"/>
    <lineage>
        <taxon>Bacteria</taxon>
        <taxon>Bacillati</taxon>
        <taxon>Actinomycetota</taxon>
        <taxon>Actinomycetes</taxon>
        <taxon>Jiangellales</taxon>
        <taxon>Jiangellaceae</taxon>
        <taxon>Phytoactinopolyspora</taxon>
    </lineage>
</organism>
<sequence length="332" mass="36526">MAHITRYPSLRHLRSTATSHVRLHRKGKLIREGAGQAFWFRPLAAALSEVPIDDREVPLLFHARSADFQDVTVQATVTYRVTDPGLAASRIDFSIDTESGLWTGTPLEQVAGLLTESSQQHALDLLARMPLRTALTEGVEAVRNRLAEGLRADHRLTETGLAVLDVRVVAVRPEPDVEKALQTPAREQMQQDADRATYERRALAVERERTISENELQSKIELARREQDLVAQRGANARREAEETAAADRIEVEAQASRERQLADVRADATRIIGEAEAAVESARVAAYRDLNGTTLLGLAVKDLAGHLPDIGTVILTPDMLAPALARLAGER</sequence>
<gene>
    <name evidence="2" type="ORF">G1H10_25800</name>
</gene>
<feature type="domain" description="Band 7" evidence="1">
    <location>
        <begin position="26"/>
        <end position="198"/>
    </location>
</feature>
<comment type="caution">
    <text evidence="2">The sequence shown here is derived from an EMBL/GenBank/DDBJ whole genome shotgun (WGS) entry which is preliminary data.</text>
</comment>
<dbReference type="Proteomes" id="UP000475214">
    <property type="component" value="Unassembled WGS sequence"/>
</dbReference>
<reference evidence="2 3" key="1">
    <citation type="submission" date="2020-02" db="EMBL/GenBank/DDBJ databases">
        <authorList>
            <person name="Li X.-J."/>
            <person name="Han X.-M."/>
        </authorList>
    </citation>
    <scope>NUCLEOTIDE SEQUENCE [LARGE SCALE GENOMIC DNA]</scope>
    <source>
        <strain evidence="2 3">CCTCC AB 2017055</strain>
    </source>
</reference>
<evidence type="ECO:0000313" key="2">
    <source>
        <dbReference type="EMBL" id="NEE03585.1"/>
    </source>
</evidence>
<dbReference type="Gene3D" id="3.30.479.30">
    <property type="entry name" value="Band 7 domain"/>
    <property type="match status" value="1"/>
</dbReference>
<evidence type="ECO:0000313" key="3">
    <source>
        <dbReference type="Proteomes" id="UP000475214"/>
    </source>
</evidence>
<dbReference type="InterPro" id="IPR001107">
    <property type="entry name" value="Band_7"/>
</dbReference>
<keyword evidence="3" id="KW-1185">Reference proteome</keyword>
<proteinExistence type="predicted"/>
<protein>
    <recommendedName>
        <fullName evidence="1">Band 7 domain-containing protein</fullName>
    </recommendedName>
</protein>